<protein>
    <submittedName>
        <fullName evidence="2">Uncharacterized protein</fullName>
    </submittedName>
</protein>
<gene>
    <name evidence="2" type="ORF">JI739_07650</name>
</gene>
<evidence type="ECO:0000313" key="3">
    <source>
        <dbReference type="Proteomes" id="UP000613011"/>
    </source>
</evidence>
<organism evidence="2 3">
    <name type="scientific">Ramlibacter aurantiacus</name>
    <dbReference type="NCBI Taxonomy" id="2801330"/>
    <lineage>
        <taxon>Bacteria</taxon>
        <taxon>Pseudomonadati</taxon>
        <taxon>Pseudomonadota</taxon>
        <taxon>Betaproteobacteria</taxon>
        <taxon>Burkholderiales</taxon>
        <taxon>Comamonadaceae</taxon>
        <taxon>Ramlibacter</taxon>
    </lineage>
</organism>
<dbReference type="Proteomes" id="UP000613011">
    <property type="component" value="Unassembled WGS sequence"/>
</dbReference>
<evidence type="ECO:0000256" key="1">
    <source>
        <dbReference type="SAM" id="MobiDB-lite"/>
    </source>
</evidence>
<dbReference type="RefSeq" id="WP_201683201.1">
    <property type="nucleotide sequence ID" value="NZ_JAEQNA010000001.1"/>
</dbReference>
<proteinExistence type="predicted"/>
<reference evidence="2" key="1">
    <citation type="submission" date="2021-01" db="EMBL/GenBank/DDBJ databases">
        <title>Ramlibacter sp. strain AW1 16S ribosomal RNA gene Genome sequencing and assembly.</title>
        <authorList>
            <person name="Kang M."/>
        </authorList>
    </citation>
    <scope>NUCLEOTIDE SEQUENCE</scope>
    <source>
        <strain evidence="2">AW1</strain>
    </source>
</reference>
<evidence type="ECO:0000313" key="2">
    <source>
        <dbReference type="EMBL" id="MBL0420215.1"/>
    </source>
</evidence>
<feature type="region of interest" description="Disordered" evidence="1">
    <location>
        <begin position="38"/>
        <end position="65"/>
    </location>
</feature>
<dbReference type="EMBL" id="JAEQNA010000001">
    <property type="protein sequence ID" value="MBL0420215.1"/>
    <property type="molecule type" value="Genomic_DNA"/>
</dbReference>
<keyword evidence="3" id="KW-1185">Reference proteome</keyword>
<comment type="caution">
    <text evidence="2">The sequence shown here is derived from an EMBL/GenBank/DDBJ whole genome shotgun (WGS) entry which is preliminary data.</text>
</comment>
<sequence>MALLRKAVMLAITSGIAKKAWDAYRNKHPMEAARAKANLKEAGRNLSGKASGSDVSSRTDRPGPY</sequence>
<name>A0A937D2Z3_9BURK</name>
<dbReference type="AlphaFoldDB" id="A0A937D2Z3"/>
<accession>A0A937D2Z3</accession>